<dbReference type="Pfam" id="PF00296">
    <property type="entry name" value="Bac_luciferase"/>
    <property type="match status" value="1"/>
</dbReference>
<dbReference type="RefSeq" id="WP_099382502.1">
    <property type="nucleotide sequence ID" value="NZ_PEBD01000008.1"/>
</dbReference>
<evidence type="ECO:0000313" key="6">
    <source>
        <dbReference type="EMBL" id="PHV66457.1"/>
    </source>
</evidence>
<gene>
    <name evidence="6" type="ORF">CSW57_08995</name>
</gene>
<reference evidence="6 7" key="1">
    <citation type="submission" date="2017-10" db="EMBL/GenBank/DDBJ databases">
        <title>The draft genome sequence of Williamsia sp. BULT 1.1 isolated from the semi-arid grassland soils from South Africa.</title>
        <authorList>
            <person name="Kabwe M.H."/>
            <person name="Govender N."/>
            <person name="Mutseka Lunga P."/>
            <person name="Vikram S."/>
            <person name="Makhalanyane T.P."/>
        </authorList>
    </citation>
    <scope>NUCLEOTIDE SEQUENCE [LARGE SCALE GENOMIC DNA]</scope>
    <source>
        <strain evidence="6 7">BULT 1.1</strain>
    </source>
</reference>
<name>A0A2G3PKV9_WILMA</name>
<evidence type="ECO:0000313" key="7">
    <source>
        <dbReference type="Proteomes" id="UP000225108"/>
    </source>
</evidence>
<evidence type="ECO:0000256" key="4">
    <source>
        <dbReference type="ARBA" id="ARBA00023033"/>
    </source>
</evidence>
<dbReference type="InterPro" id="IPR036661">
    <property type="entry name" value="Luciferase-like_sf"/>
</dbReference>
<dbReference type="SUPFAM" id="SSF51679">
    <property type="entry name" value="Bacterial luciferase-like"/>
    <property type="match status" value="1"/>
</dbReference>
<dbReference type="PANTHER" id="PTHR42847:SF4">
    <property type="entry name" value="ALKANESULFONATE MONOOXYGENASE-RELATED"/>
    <property type="match status" value="1"/>
</dbReference>
<dbReference type="AlphaFoldDB" id="A0A2G3PKV9"/>
<feature type="domain" description="Luciferase-like" evidence="5">
    <location>
        <begin position="15"/>
        <end position="199"/>
    </location>
</feature>
<evidence type="ECO:0000259" key="5">
    <source>
        <dbReference type="Pfam" id="PF00296"/>
    </source>
</evidence>
<comment type="caution">
    <text evidence="6">The sequence shown here is derived from an EMBL/GenBank/DDBJ whole genome shotgun (WGS) entry which is preliminary data.</text>
</comment>
<accession>A0A2G3PKV9</accession>
<keyword evidence="4" id="KW-0503">Monooxygenase</keyword>
<keyword evidence="3" id="KW-0560">Oxidoreductase</keyword>
<dbReference type="Gene3D" id="3.20.20.30">
    <property type="entry name" value="Luciferase-like domain"/>
    <property type="match status" value="1"/>
</dbReference>
<organism evidence="6 7">
    <name type="scientific">Williamsia marianensis</name>
    <dbReference type="NCBI Taxonomy" id="85044"/>
    <lineage>
        <taxon>Bacteria</taxon>
        <taxon>Bacillati</taxon>
        <taxon>Actinomycetota</taxon>
        <taxon>Actinomycetes</taxon>
        <taxon>Mycobacteriales</taxon>
        <taxon>Nocardiaceae</taxon>
        <taxon>Williamsia</taxon>
    </lineage>
</organism>
<evidence type="ECO:0000256" key="3">
    <source>
        <dbReference type="ARBA" id="ARBA00023002"/>
    </source>
</evidence>
<evidence type="ECO:0000256" key="1">
    <source>
        <dbReference type="ARBA" id="ARBA00022630"/>
    </source>
</evidence>
<keyword evidence="1" id="KW-0285">Flavoprotein</keyword>
<dbReference type="InterPro" id="IPR011251">
    <property type="entry name" value="Luciferase-like_dom"/>
</dbReference>
<dbReference type="GO" id="GO:0008726">
    <property type="term" value="F:alkanesulfonate monooxygenase activity"/>
    <property type="evidence" value="ECO:0007669"/>
    <property type="project" value="TreeGrafter"/>
</dbReference>
<dbReference type="EMBL" id="PEBD01000008">
    <property type="protein sequence ID" value="PHV66457.1"/>
    <property type="molecule type" value="Genomic_DNA"/>
</dbReference>
<keyword evidence="2" id="KW-0288">FMN</keyword>
<dbReference type="NCBIfam" id="TIGR03621">
    <property type="entry name" value="F420_MSMEG_2516"/>
    <property type="match status" value="1"/>
</dbReference>
<evidence type="ECO:0000256" key="2">
    <source>
        <dbReference type="ARBA" id="ARBA00022643"/>
    </source>
</evidence>
<proteinExistence type="predicted"/>
<dbReference type="Proteomes" id="UP000225108">
    <property type="component" value="Unassembled WGS sequence"/>
</dbReference>
<sequence length="291" mass="31568">MSGSRDFRFGVNFLAQGTADEFLAQVRHAERCGVDVVLLPDHLELGAPFPMLVAAAAAAPTVRVGNFVLNAGFYRPALLARDIAGVDQLTGGRVEIGLGAGYVEAEFEAAGIPFGSPGQRVDHMRDVVIELRRLLGDPTRTPPSVQTPPPIMVAGTGNRVLTIAAHHADIVALAGLADDEALAERVEYIRRQAGSRFDDLELNLIVFDLAIDREPDLDTLRHHNRDATDRELLRQPNALHGSHDEVVARIRQLREQFGITYLTPIEPSAADLDAFGRVISELRQGPAGANR</sequence>
<dbReference type="GO" id="GO:0046306">
    <property type="term" value="P:alkanesulfonate catabolic process"/>
    <property type="evidence" value="ECO:0007669"/>
    <property type="project" value="TreeGrafter"/>
</dbReference>
<dbReference type="InterPro" id="IPR019923">
    <property type="entry name" value="Lucif-like_OxRdtase_MSMEG_2516"/>
</dbReference>
<dbReference type="PANTHER" id="PTHR42847">
    <property type="entry name" value="ALKANESULFONATE MONOOXYGENASE"/>
    <property type="match status" value="1"/>
</dbReference>
<dbReference type="InterPro" id="IPR050172">
    <property type="entry name" value="SsuD_RutA_monooxygenase"/>
</dbReference>
<protein>
    <submittedName>
        <fullName evidence="6">F420-dependent oxidoreductase</fullName>
    </submittedName>
</protein>